<sequence>MCPTCARRAPARHAISHSLTDLGLHDMKISTGNDSFTDHGLHDKHIKVEGFIRGVATKYVISKLQLQPSTIKNKKPKKTMMKTSQPTNGHNQRPSGSTEFQRGTMDLRRVENRDPECNQVAITITLICRQENRMSDPAAVTISGRHVTCPV</sequence>
<organism evidence="1 2">
    <name type="scientific">Choristoneura fumiferana</name>
    <name type="common">Spruce budworm moth</name>
    <name type="synonym">Archips fumiferana</name>
    <dbReference type="NCBI Taxonomy" id="7141"/>
    <lineage>
        <taxon>Eukaryota</taxon>
        <taxon>Metazoa</taxon>
        <taxon>Ecdysozoa</taxon>
        <taxon>Arthropoda</taxon>
        <taxon>Hexapoda</taxon>
        <taxon>Insecta</taxon>
        <taxon>Pterygota</taxon>
        <taxon>Neoptera</taxon>
        <taxon>Endopterygota</taxon>
        <taxon>Lepidoptera</taxon>
        <taxon>Glossata</taxon>
        <taxon>Ditrysia</taxon>
        <taxon>Tortricoidea</taxon>
        <taxon>Tortricidae</taxon>
        <taxon>Tortricinae</taxon>
        <taxon>Choristoneura</taxon>
    </lineage>
</organism>
<gene>
    <name evidence="1" type="ORF">MSG28_013128</name>
</gene>
<reference evidence="1 2" key="1">
    <citation type="journal article" date="2022" name="Genome Biol. Evol.">
        <title>The Spruce Budworm Genome: Reconstructing the Evolutionary History of Antifreeze Proteins.</title>
        <authorList>
            <person name="Beliveau C."/>
            <person name="Gagne P."/>
            <person name="Picq S."/>
            <person name="Vernygora O."/>
            <person name="Keeling C.I."/>
            <person name="Pinkney K."/>
            <person name="Doucet D."/>
            <person name="Wen F."/>
            <person name="Johnston J.S."/>
            <person name="Maaroufi H."/>
            <person name="Boyle B."/>
            <person name="Laroche J."/>
            <person name="Dewar K."/>
            <person name="Juretic N."/>
            <person name="Blackburn G."/>
            <person name="Nisole A."/>
            <person name="Brunet B."/>
            <person name="Brandao M."/>
            <person name="Lumley L."/>
            <person name="Duan J."/>
            <person name="Quan G."/>
            <person name="Lucarotti C.J."/>
            <person name="Roe A.D."/>
            <person name="Sperling F.A.H."/>
            <person name="Levesque R.C."/>
            <person name="Cusson M."/>
        </authorList>
    </citation>
    <scope>NUCLEOTIDE SEQUENCE [LARGE SCALE GENOMIC DNA]</scope>
    <source>
        <strain evidence="1">Glfc:IPQL:Cfum</strain>
    </source>
</reference>
<evidence type="ECO:0000313" key="1">
    <source>
        <dbReference type="EMBL" id="KAI8439295.1"/>
    </source>
</evidence>
<proteinExistence type="predicted"/>
<dbReference type="Proteomes" id="UP001064048">
    <property type="component" value="Chromosome 23"/>
</dbReference>
<accession>A0ACC0KSQ1</accession>
<comment type="caution">
    <text evidence="1">The sequence shown here is derived from an EMBL/GenBank/DDBJ whole genome shotgun (WGS) entry which is preliminary data.</text>
</comment>
<name>A0ACC0KSQ1_CHOFU</name>
<keyword evidence="2" id="KW-1185">Reference proteome</keyword>
<protein>
    <submittedName>
        <fullName evidence="1">Uncharacterized protein</fullName>
    </submittedName>
</protein>
<dbReference type="EMBL" id="CM046123">
    <property type="protein sequence ID" value="KAI8439295.1"/>
    <property type="molecule type" value="Genomic_DNA"/>
</dbReference>
<evidence type="ECO:0000313" key="2">
    <source>
        <dbReference type="Proteomes" id="UP001064048"/>
    </source>
</evidence>